<sequence>MIAELAPFFPGQLRAFGEGVTAQPAARDAWPGTRLLEPDALSRRLAQYGATLGGGDPPAIASWWARRYCLLVLPPVLVAAAVWRRAAPVALPQVQVAFAADGRIQRLHLESESMDRPGAWPAQDSLDACLAPLTREQFGPVFAALTGVSKVSPRVLWSHAAEIAHRVGAALLPHPALDGERRAAIAEWLVRETGDSGAVHPYRSPYRPARPPSAGAHAPSTDRVRRVCCLKYRLPADDYCGVCPLLRETGAPPR</sequence>
<dbReference type="InterPro" id="IPR024726">
    <property type="entry name" value="FhuF_C"/>
</dbReference>
<accession>A0ABM8WDE8</accession>
<dbReference type="InterPro" id="IPR008090">
    <property type="entry name" value="Fe_iron_reduct"/>
</dbReference>
<proteinExistence type="predicted"/>
<evidence type="ECO:0000259" key="2">
    <source>
        <dbReference type="Pfam" id="PF11575"/>
    </source>
</evidence>
<dbReference type="Pfam" id="PF11575">
    <property type="entry name" value="FhuF_C"/>
    <property type="match status" value="1"/>
</dbReference>
<reference evidence="3 4" key="1">
    <citation type="submission" date="2021-08" db="EMBL/GenBank/DDBJ databases">
        <authorList>
            <person name="Peeters C."/>
        </authorList>
    </citation>
    <scope>NUCLEOTIDE SEQUENCE [LARGE SCALE GENOMIC DNA]</scope>
    <source>
        <strain evidence="3 4">LMG 21510</strain>
    </source>
</reference>
<evidence type="ECO:0008006" key="5">
    <source>
        <dbReference type="Google" id="ProtNLM"/>
    </source>
</evidence>
<evidence type="ECO:0000259" key="1">
    <source>
        <dbReference type="Pfam" id="PF06276"/>
    </source>
</evidence>
<name>A0ABM8WDE8_9BURK</name>
<feature type="domain" description="Ferric siderophore reductase C-terminal" evidence="2">
    <location>
        <begin position="225"/>
        <end position="245"/>
    </location>
</feature>
<keyword evidence="4" id="KW-1185">Reference proteome</keyword>
<evidence type="ECO:0000313" key="4">
    <source>
        <dbReference type="Proteomes" id="UP000721236"/>
    </source>
</evidence>
<dbReference type="InterPro" id="IPR022770">
    <property type="entry name" value="IucA/IucC-like_C"/>
</dbReference>
<organism evidence="3 4">
    <name type="scientific">Cupriavidus respiraculi</name>
    <dbReference type="NCBI Taxonomy" id="195930"/>
    <lineage>
        <taxon>Bacteria</taxon>
        <taxon>Pseudomonadati</taxon>
        <taxon>Pseudomonadota</taxon>
        <taxon>Betaproteobacteria</taxon>
        <taxon>Burkholderiales</taxon>
        <taxon>Burkholderiaceae</taxon>
        <taxon>Cupriavidus</taxon>
    </lineage>
</organism>
<dbReference type="Proteomes" id="UP000721236">
    <property type="component" value="Unassembled WGS sequence"/>
</dbReference>
<evidence type="ECO:0000313" key="3">
    <source>
        <dbReference type="EMBL" id="CAG9165260.1"/>
    </source>
</evidence>
<protein>
    <recommendedName>
        <fullName evidence="5">Siderophore-iron reductase FhuF</fullName>
    </recommendedName>
</protein>
<dbReference type="NCBIfam" id="TIGR03951">
    <property type="entry name" value="Fe_III_red_FhuF"/>
    <property type="match status" value="1"/>
</dbReference>
<dbReference type="Pfam" id="PF06276">
    <property type="entry name" value="FhuF"/>
    <property type="match status" value="1"/>
</dbReference>
<feature type="domain" description="Aerobactin siderophore biosynthesis IucA/IucC-like C-terminal" evidence="1">
    <location>
        <begin position="62"/>
        <end position="177"/>
    </location>
</feature>
<comment type="caution">
    <text evidence="3">The sequence shown here is derived from an EMBL/GenBank/DDBJ whole genome shotgun (WGS) entry which is preliminary data.</text>
</comment>
<dbReference type="RefSeq" id="WP_224038871.1">
    <property type="nucleotide sequence ID" value="NZ_CAJZAH010000001.1"/>
</dbReference>
<gene>
    <name evidence="3" type="ORF">LMG21510_00005</name>
</gene>
<dbReference type="EMBL" id="CAJZAH010000001">
    <property type="protein sequence ID" value="CAG9165260.1"/>
    <property type="molecule type" value="Genomic_DNA"/>
</dbReference>